<keyword evidence="1" id="KW-0472">Membrane</keyword>
<dbReference type="InterPro" id="IPR019595">
    <property type="entry name" value="DUF2470"/>
</dbReference>
<organism evidence="3 4">
    <name type="scientific">Cryomyces minteri</name>
    <dbReference type="NCBI Taxonomy" id="331657"/>
    <lineage>
        <taxon>Eukaryota</taxon>
        <taxon>Fungi</taxon>
        <taxon>Dikarya</taxon>
        <taxon>Ascomycota</taxon>
        <taxon>Pezizomycotina</taxon>
        <taxon>Dothideomycetes</taxon>
        <taxon>Dothideomycetes incertae sedis</taxon>
        <taxon>Cryomyces</taxon>
    </lineage>
</organism>
<gene>
    <name evidence="3" type="ORF">B0A49_01889</name>
</gene>
<dbReference type="PANTHER" id="PTHR37783:SF1">
    <property type="entry name" value="MEMBRANE PROTEIN, PUTATIVE (AFU_ORTHOLOGUE AFUA_1G04315)-RELATED"/>
    <property type="match status" value="1"/>
</dbReference>
<dbReference type="PANTHER" id="PTHR37783">
    <property type="entry name" value="MEMBRANE PROTEIN, PUTATIVE (AFU_ORTHOLOGUE AFUA_1G04315)-RELATED"/>
    <property type="match status" value="1"/>
</dbReference>
<protein>
    <recommendedName>
        <fullName evidence="2">DUF2470 domain-containing protein</fullName>
    </recommendedName>
</protein>
<comment type="caution">
    <text evidence="3">The sequence shown here is derived from an EMBL/GenBank/DDBJ whole genome shotgun (WGS) entry which is preliminary data.</text>
</comment>
<evidence type="ECO:0000256" key="1">
    <source>
        <dbReference type="SAM" id="Phobius"/>
    </source>
</evidence>
<dbReference type="Gene3D" id="3.20.180.10">
    <property type="entry name" value="PNP-oxidase-like"/>
    <property type="match status" value="1"/>
</dbReference>
<dbReference type="OrthoDB" id="5553410at2759"/>
<evidence type="ECO:0000259" key="2">
    <source>
        <dbReference type="Pfam" id="PF10615"/>
    </source>
</evidence>
<name>A0A4U0XUS1_9PEZI</name>
<dbReference type="Proteomes" id="UP000308768">
    <property type="component" value="Unassembled WGS sequence"/>
</dbReference>
<dbReference type="Pfam" id="PF10615">
    <property type="entry name" value="DUF2470"/>
    <property type="match status" value="1"/>
</dbReference>
<dbReference type="SUPFAM" id="SSF50475">
    <property type="entry name" value="FMN-binding split barrel"/>
    <property type="match status" value="1"/>
</dbReference>
<evidence type="ECO:0000313" key="3">
    <source>
        <dbReference type="EMBL" id="TKA80447.1"/>
    </source>
</evidence>
<proteinExistence type="predicted"/>
<feature type="transmembrane region" description="Helical" evidence="1">
    <location>
        <begin position="110"/>
        <end position="130"/>
    </location>
</feature>
<feature type="domain" description="DUF2470" evidence="2">
    <location>
        <begin position="12"/>
        <end position="87"/>
    </location>
</feature>
<keyword evidence="1" id="KW-1133">Transmembrane helix</keyword>
<keyword evidence="4" id="KW-1185">Reference proteome</keyword>
<accession>A0A4U0XUS1</accession>
<evidence type="ECO:0000313" key="4">
    <source>
        <dbReference type="Proteomes" id="UP000308768"/>
    </source>
</evidence>
<dbReference type="EMBL" id="NAJN01000058">
    <property type="protein sequence ID" value="TKA80447.1"/>
    <property type="molecule type" value="Genomic_DNA"/>
</dbReference>
<keyword evidence="1" id="KW-0812">Transmembrane</keyword>
<feature type="transmembrane region" description="Helical" evidence="1">
    <location>
        <begin position="136"/>
        <end position="154"/>
    </location>
</feature>
<dbReference type="InterPro" id="IPR037119">
    <property type="entry name" value="Haem_oxidase_HugZ-like_sf"/>
</dbReference>
<reference evidence="3 4" key="1">
    <citation type="submission" date="2017-03" db="EMBL/GenBank/DDBJ databases">
        <title>Genomes of endolithic fungi from Antarctica.</title>
        <authorList>
            <person name="Coleine C."/>
            <person name="Masonjones S."/>
            <person name="Stajich J.E."/>
        </authorList>
    </citation>
    <scope>NUCLEOTIDE SEQUENCE [LARGE SCALE GENOMIC DNA]</scope>
    <source>
        <strain evidence="3 4">CCFEE 5187</strain>
    </source>
</reference>
<sequence>MANSESQDAAAKKRIITHMNADHHDSVFLPTTHSTNTSAKPSSARNAKIKDISLHGLTVVANGKTHSIAFNPPMTSYREARERVVAMDKDAVTALGRSDITVTEYRLPRGFHAVVFGAALMTMLSFFRAGNFVPGSYLYDYLLVYVPSFASFCYKIQPYVFYPMISIHLAEAVHMARGRLRRHSVVPGTSLWWTWVASNFIEGIGAMQRFDALVERKKADKEKQKH</sequence>
<dbReference type="AlphaFoldDB" id="A0A4U0XUS1"/>